<accession>A0A915DGJ4</accession>
<keyword evidence="1" id="KW-0175">Coiled coil</keyword>
<feature type="coiled-coil region" evidence="1">
    <location>
        <begin position="2"/>
        <end position="85"/>
    </location>
</feature>
<organism evidence="2 3">
    <name type="scientific">Ditylenchus dipsaci</name>
    <dbReference type="NCBI Taxonomy" id="166011"/>
    <lineage>
        <taxon>Eukaryota</taxon>
        <taxon>Metazoa</taxon>
        <taxon>Ecdysozoa</taxon>
        <taxon>Nematoda</taxon>
        <taxon>Chromadorea</taxon>
        <taxon>Rhabditida</taxon>
        <taxon>Tylenchina</taxon>
        <taxon>Tylenchomorpha</taxon>
        <taxon>Sphaerularioidea</taxon>
        <taxon>Anguinidae</taxon>
        <taxon>Anguininae</taxon>
        <taxon>Ditylenchus</taxon>
    </lineage>
</organism>
<reference evidence="3" key="1">
    <citation type="submission" date="2022-11" db="UniProtKB">
        <authorList>
            <consortium name="WormBaseParasite"/>
        </authorList>
    </citation>
    <scope>IDENTIFICATION</scope>
</reference>
<name>A0A915DGJ4_9BILA</name>
<evidence type="ECO:0000256" key="1">
    <source>
        <dbReference type="SAM" id="Coils"/>
    </source>
</evidence>
<protein>
    <submittedName>
        <fullName evidence="3">Uncharacterized protein</fullName>
    </submittedName>
</protein>
<evidence type="ECO:0000313" key="2">
    <source>
        <dbReference type="Proteomes" id="UP000887574"/>
    </source>
</evidence>
<dbReference type="Proteomes" id="UP000887574">
    <property type="component" value="Unplaced"/>
</dbReference>
<proteinExistence type="predicted"/>
<sequence>MLEKAAKELRLVNDEVIRLRQMHYKHATVKAMTPEEYKPTEASIKLLKENIRQLQQKDKQHQVDLEKLKNELKIKETNIEKQMMLCKN</sequence>
<dbReference type="AlphaFoldDB" id="A0A915DGJ4"/>
<keyword evidence="2" id="KW-1185">Reference proteome</keyword>
<evidence type="ECO:0000313" key="3">
    <source>
        <dbReference type="WBParaSite" id="jg19673"/>
    </source>
</evidence>
<dbReference type="WBParaSite" id="jg19673">
    <property type="protein sequence ID" value="jg19673"/>
    <property type="gene ID" value="jg19673"/>
</dbReference>